<evidence type="ECO:0000256" key="1">
    <source>
        <dbReference type="SAM" id="SignalP"/>
    </source>
</evidence>
<keyword evidence="3" id="KW-1185">Reference proteome</keyword>
<reference evidence="2 3" key="1">
    <citation type="submission" date="2018-05" db="EMBL/GenBank/DDBJ databases">
        <title>Genome sequencing of Flavobacterium sp. HYN0049.</title>
        <authorList>
            <person name="Yi H."/>
            <person name="Baek C."/>
        </authorList>
    </citation>
    <scope>NUCLEOTIDE SEQUENCE [LARGE SCALE GENOMIC DNA]</scope>
    <source>
        <strain evidence="2 3">HYN0049</strain>
    </source>
</reference>
<dbReference type="RefSeq" id="WP_108903299.1">
    <property type="nucleotide sequence ID" value="NZ_CP029187.1"/>
</dbReference>
<feature type="chain" id="PRO_5015539967" evidence="1">
    <location>
        <begin position="22"/>
        <end position="551"/>
    </location>
</feature>
<keyword evidence="1" id="KW-0732">Signal</keyword>
<gene>
    <name evidence="2" type="ORF">HYN49_06140</name>
</gene>
<dbReference type="EMBL" id="CP029187">
    <property type="protein sequence ID" value="AWI25510.1"/>
    <property type="molecule type" value="Genomic_DNA"/>
</dbReference>
<dbReference type="Proteomes" id="UP000244937">
    <property type="component" value="Chromosome"/>
</dbReference>
<dbReference type="OrthoDB" id="1144406at2"/>
<sequence length="551" mass="62072">MKKTLYTALMGIVLCCFSGNAQTKIDKLSINYGEEITDDSGKIVKIIGEANDHIYTLVLKGKSDYSLKIFDSKAMKLTSNKPIIMPEIKDKDVDFEDVFLLNDKIYVIGSVYHRKDKVFTLVAIGVSDKGILSKDQITLFESKVARSSDRGGFYFRKSPDERMLLVMHTALFDKEDAMKYEIKLFDENMNQAFFTEDKVSFDDNKKDFQFTISDFDVNDNDDVFLVVNEGYRDNKKKEHVEKFQLFLFKNQNNYTKEVVNIDVTDKEIINCKMLSTNNGIVHLTGFYSSVRESGRANWDLKGVYNATVNLSGNTVGNLVFNEFDYATKVKLLGERKAKKGRDVKPLYNIHSIIEKNDGGLIVLSEYQTVYVGQTSGIGPLGFTPITYTTNEIIVTSLKPDGTLDWSNVVPKEQSASITVTSFNLFAVVGSGNFRVGVSLTFPLGVMGKGPEYLSAIPIYSNGELNIVFNDNAKNKGVTDIEKIKSLGNYNNSVPTLFTFDDKGNITRKDPDEIVKHQVVIRPGVYCRKSANEYIIYASRKSQDKLGRMFLD</sequence>
<dbReference type="AlphaFoldDB" id="A0A2S1SGI5"/>
<dbReference type="KEGG" id="fpal:HYN49_06140"/>
<evidence type="ECO:0000313" key="3">
    <source>
        <dbReference type="Proteomes" id="UP000244937"/>
    </source>
</evidence>
<evidence type="ECO:0000313" key="2">
    <source>
        <dbReference type="EMBL" id="AWI25510.1"/>
    </source>
</evidence>
<accession>A0A2S1SGI5</accession>
<name>A0A2S1SGI5_9FLAO</name>
<proteinExistence type="predicted"/>
<protein>
    <submittedName>
        <fullName evidence="2">Uncharacterized protein</fullName>
    </submittedName>
</protein>
<organism evidence="2 3">
    <name type="scientific">Flavobacterium pallidum</name>
    <dbReference type="NCBI Taxonomy" id="2172098"/>
    <lineage>
        <taxon>Bacteria</taxon>
        <taxon>Pseudomonadati</taxon>
        <taxon>Bacteroidota</taxon>
        <taxon>Flavobacteriia</taxon>
        <taxon>Flavobacteriales</taxon>
        <taxon>Flavobacteriaceae</taxon>
        <taxon>Flavobacterium</taxon>
    </lineage>
</organism>
<feature type="signal peptide" evidence="1">
    <location>
        <begin position="1"/>
        <end position="21"/>
    </location>
</feature>